<dbReference type="RefSeq" id="WP_115823858.1">
    <property type="nucleotide sequence ID" value="NZ_QUAE01000008.1"/>
</dbReference>
<name>A0A3E0J823_9BACI</name>
<organism evidence="2 3">
    <name type="scientific">Halobacillus trueperi</name>
    <dbReference type="NCBI Taxonomy" id="156205"/>
    <lineage>
        <taxon>Bacteria</taxon>
        <taxon>Bacillati</taxon>
        <taxon>Bacillota</taxon>
        <taxon>Bacilli</taxon>
        <taxon>Bacillales</taxon>
        <taxon>Bacillaceae</taxon>
        <taxon>Halobacillus</taxon>
    </lineage>
</organism>
<dbReference type="Gene3D" id="3.90.1200.10">
    <property type="match status" value="1"/>
</dbReference>
<dbReference type="InterPro" id="IPR041726">
    <property type="entry name" value="ACAD10_11_N"/>
</dbReference>
<dbReference type="AlphaFoldDB" id="A0A3E0J823"/>
<sequence length="348" mass="40092">MAELTKQDKEQINWAGIEDLVREQFPDLQGDFQVEKFSAGYSNLTYKIRVGDWEAVLRRPPFGSIPPKAHNMEREFQLLMNIHPVFSLAPEPYLYKEDSSLMDKHFYLMEVKDGIVIDDTLPDSYEKMDGIRPVISEAVIDSLVHLHSIDIKENNLMDLGKPEGFLERQVNGWIKRYNRAKTSEIEGVEEIEDWLLENIPSSPEPTIVHNDFKLNNMLFSSSHPGEVTGVFDWELCTVGDPLTDLGSTLAYWTEPGDEETGLSSVTEQPGFLSREQMLKLYEEKSGRDLSHIDYYLVFSFYKIAGILQQIYDRWKNGSIEDDRFSSLDVGIRNLMKKAQQSRENPLRV</sequence>
<proteinExistence type="predicted"/>
<dbReference type="InterPro" id="IPR052898">
    <property type="entry name" value="ACAD10-like"/>
</dbReference>
<dbReference type="Gene3D" id="3.30.200.20">
    <property type="entry name" value="Phosphorylase Kinase, domain 1"/>
    <property type="match status" value="1"/>
</dbReference>
<reference evidence="2 3" key="1">
    <citation type="submission" date="2018-08" db="EMBL/GenBank/DDBJ databases">
        <title>Genome sequence of Halobacillus trueperi KCTC 3686.</title>
        <authorList>
            <person name="Cho K.H."/>
            <person name="Kwak M.-J."/>
            <person name="Kim B.-Y."/>
            <person name="Chun J."/>
        </authorList>
    </citation>
    <scope>NUCLEOTIDE SEQUENCE [LARGE SCALE GENOMIC DNA]</scope>
    <source>
        <strain evidence="2 3">KCTC 3686</strain>
    </source>
</reference>
<keyword evidence="2" id="KW-0808">Transferase</keyword>
<dbReference type="PANTHER" id="PTHR47829">
    <property type="entry name" value="HYDROLASE, PUTATIVE (AFU_ORTHOLOGUE AFUA_1G12880)-RELATED"/>
    <property type="match status" value="1"/>
</dbReference>
<keyword evidence="3" id="KW-1185">Reference proteome</keyword>
<dbReference type="InterPro" id="IPR002575">
    <property type="entry name" value="Aminoglycoside_PTrfase"/>
</dbReference>
<dbReference type="Pfam" id="PF01636">
    <property type="entry name" value="APH"/>
    <property type="match status" value="1"/>
</dbReference>
<dbReference type="InterPro" id="IPR011009">
    <property type="entry name" value="Kinase-like_dom_sf"/>
</dbReference>
<accession>A0A3E0J823</accession>
<evidence type="ECO:0000259" key="1">
    <source>
        <dbReference type="Pfam" id="PF01636"/>
    </source>
</evidence>
<dbReference type="GO" id="GO:0016740">
    <property type="term" value="F:transferase activity"/>
    <property type="evidence" value="ECO:0007669"/>
    <property type="project" value="UniProtKB-KW"/>
</dbReference>
<evidence type="ECO:0000313" key="3">
    <source>
        <dbReference type="Proteomes" id="UP000256305"/>
    </source>
</evidence>
<dbReference type="EMBL" id="QUAE01000008">
    <property type="protein sequence ID" value="REJ09105.1"/>
    <property type="molecule type" value="Genomic_DNA"/>
</dbReference>
<evidence type="ECO:0000313" key="2">
    <source>
        <dbReference type="EMBL" id="REJ09105.1"/>
    </source>
</evidence>
<dbReference type="Proteomes" id="UP000256305">
    <property type="component" value="Unassembled WGS sequence"/>
</dbReference>
<gene>
    <name evidence="2" type="ORF">DYE48_11580</name>
</gene>
<dbReference type="PANTHER" id="PTHR47829:SF1">
    <property type="entry name" value="HAD FAMILY PHOSPHATASE"/>
    <property type="match status" value="1"/>
</dbReference>
<protein>
    <submittedName>
        <fullName evidence="2">Phosphotransferase family protein</fullName>
    </submittedName>
</protein>
<feature type="domain" description="Aminoglycoside phosphotransferase" evidence="1">
    <location>
        <begin position="34"/>
        <end position="259"/>
    </location>
</feature>
<comment type="caution">
    <text evidence="2">The sequence shown here is derived from an EMBL/GenBank/DDBJ whole genome shotgun (WGS) entry which is preliminary data.</text>
</comment>
<dbReference type="CDD" id="cd05154">
    <property type="entry name" value="ACAD10_11_N-like"/>
    <property type="match status" value="1"/>
</dbReference>
<dbReference type="SUPFAM" id="SSF56112">
    <property type="entry name" value="Protein kinase-like (PK-like)"/>
    <property type="match status" value="1"/>
</dbReference>